<dbReference type="AlphaFoldDB" id="A0AAN4Z307"/>
<feature type="compositionally biased region" description="Polar residues" evidence="1">
    <location>
        <begin position="21"/>
        <end position="50"/>
    </location>
</feature>
<feature type="region of interest" description="Disordered" evidence="1">
    <location>
        <begin position="1"/>
        <end position="64"/>
    </location>
</feature>
<feature type="non-terminal residue" evidence="2">
    <location>
        <position position="64"/>
    </location>
</feature>
<protein>
    <submittedName>
        <fullName evidence="2">Uncharacterized protein</fullName>
    </submittedName>
</protein>
<evidence type="ECO:0000313" key="3">
    <source>
        <dbReference type="Proteomes" id="UP001328107"/>
    </source>
</evidence>
<proteinExistence type="predicted"/>
<comment type="caution">
    <text evidence="2">The sequence shown here is derived from an EMBL/GenBank/DDBJ whole genome shotgun (WGS) entry which is preliminary data.</text>
</comment>
<name>A0AAN4Z307_9BILA</name>
<accession>A0AAN4Z307</accession>
<sequence length="64" mass="7085">RVKGTEIEDQPIVRKQRFTPLPSQSAQTSGVNSNHWSRPSPSQISQTSRVTVAEAEDGPVARKR</sequence>
<dbReference type="Proteomes" id="UP001328107">
    <property type="component" value="Unassembled WGS sequence"/>
</dbReference>
<dbReference type="EMBL" id="BTRK01000001">
    <property type="protein sequence ID" value="GMR33637.1"/>
    <property type="molecule type" value="Genomic_DNA"/>
</dbReference>
<keyword evidence="3" id="KW-1185">Reference proteome</keyword>
<reference evidence="3" key="1">
    <citation type="submission" date="2022-10" db="EMBL/GenBank/DDBJ databases">
        <title>Genome assembly of Pristionchus species.</title>
        <authorList>
            <person name="Yoshida K."/>
            <person name="Sommer R.J."/>
        </authorList>
    </citation>
    <scope>NUCLEOTIDE SEQUENCE [LARGE SCALE GENOMIC DNA]</scope>
    <source>
        <strain evidence="3">RS5460</strain>
    </source>
</reference>
<feature type="non-terminal residue" evidence="2">
    <location>
        <position position="1"/>
    </location>
</feature>
<evidence type="ECO:0000313" key="2">
    <source>
        <dbReference type="EMBL" id="GMR33637.1"/>
    </source>
</evidence>
<evidence type="ECO:0000256" key="1">
    <source>
        <dbReference type="SAM" id="MobiDB-lite"/>
    </source>
</evidence>
<organism evidence="2 3">
    <name type="scientific">Pristionchus mayeri</name>
    <dbReference type="NCBI Taxonomy" id="1317129"/>
    <lineage>
        <taxon>Eukaryota</taxon>
        <taxon>Metazoa</taxon>
        <taxon>Ecdysozoa</taxon>
        <taxon>Nematoda</taxon>
        <taxon>Chromadorea</taxon>
        <taxon>Rhabditida</taxon>
        <taxon>Rhabditina</taxon>
        <taxon>Diplogasteromorpha</taxon>
        <taxon>Diplogasteroidea</taxon>
        <taxon>Neodiplogasteridae</taxon>
        <taxon>Pristionchus</taxon>
    </lineage>
</organism>
<gene>
    <name evidence="2" type="ORF">PMAYCL1PPCAC_03832</name>
</gene>